<dbReference type="PROSITE" id="PS51318">
    <property type="entry name" value="TAT"/>
    <property type="match status" value="1"/>
</dbReference>
<evidence type="ECO:0000256" key="3">
    <source>
        <dbReference type="ARBA" id="ARBA00023277"/>
    </source>
</evidence>
<keyword evidence="3" id="KW-0119">Carbohydrate metabolism</keyword>
<evidence type="ECO:0000259" key="7">
    <source>
        <dbReference type="PROSITE" id="PS50853"/>
    </source>
</evidence>
<name>A0A7C9N577_9ACTN</name>
<reference evidence="8 9" key="1">
    <citation type="submission" date="2020-01" db="EMBL/GenBank/DDBJ databases">
        <title>Herbidospora sp. NEAU-GS84 nov., a novel actinomycete isolated from soil.</title>
        <authorList>
            <person name="Han L."/>
        </authorList>
    </citation>
    <scope>NUCLEOTIDE SEQUENCE [LARGE SCALE GENOMIC DNA]</scope>
    <source>
        <strain evidence="8 9">NEAU-GS84</strain>
    </source>
</reference>
<dbReference type="GO" id="GO:0016477">
    <property type="term" value="P:cell migration"/>
    <property type="evidence" value="ECO:0007669"/>
    <property type="project" value="TreeGrafter"/>
</dbReference>
<keyword evidence="5" id="KW-0624">Polysaccharide degradation</keyword>
<keyword evidence="2" id="KW-0378">Hydrolase</keyword>
<comment type="caution">
    <text evidence="8">The sequence shown here is derived from an EMBL/GenBank/DDBJ whole genome shotgun (WGS) entry which is preliminary data.</text>
</comment>
<dbReference type="PANTHER" id="PTHR10551:SF9">
    <property type="entry name" value="FASCIN-2"/>
    <property type="match status" value="1"/>
</dbReference>
<dbReference type="GO" id="GO:0051017">
    <property type="term" value="P:actin filament bundle assembly"/>
    <property type="evidence" value="ECO:0007669"/>
    <property type="project" value="TreeGrafter"/>
</dbReference>
<feature type="domain" description="Fibronectin type-III" evidence="7">
    <location>
        <begin position="429"/>
        <end position="514"/>
    </location>
</feature>
<evidence type="ECO:0000256" key="4">
    <source>
        <dbReference type="ARBA" id="ARBA00023295"/>
    </source>
</evidence>
<dbReference type="GO" id="GO:0005737">
    <property type="term" value="C:cytoplasm"/>
    <property type="evidence" value="ECO:0007669"/>
    <property type="project" value="TreeGrafter"/>
</dbReference>
<dbReference type="SUPFAM" id="SSF50405">
    <property type="entry name" value="Actin-crosslinking proteins"/>
    <property type="match status" value="2"/>
</dbReference>
<evidence type="ECO:0000256" key="2">
    <source>
        <dbReference type="ARBA" id="ARBA00022801"/>
    </source>
</evidence>
<dbReference type="FunFam" id="2.60.40.10:FF:001114">
    <property type="entry name" value="Chitinase A1"/>
    <property type="match status" value="1"/>
</dbReference>
<sequence length="644" mass="68811">MAVSRRGFMTSAMTGSALAAVSSTGVLSALSSPAHAASPPGDVVGKITVGYQGWFACRGDGSPIDRWWHWSGADNTVPPSPSNNTIVSWPDNRDYTRTYPTLYQNLNNGQTANLFSSWDQQTIDTHFKWMRDYNCDTAALQRFNPFGAEGPIRDGITAKVRQAAEAYGRKFYIMYDVTNWTNFQSEIKTDWTTKMSAYTQSPMYAKQNGKPVVCIWGFGFNDPGRPFPPAPCLEVINWFKAQGCYVIGGVPTYWRQGINDSRTGFGEVYRAFNMISPWMVGRTHTISGLDGFYTNNVVPDVADCNANGIDYQPCVMPGDLQSRARAHGDFMWRMFYNTIRAGSHGIYISMFDEYNEGNQIAKTTETQATVPAGSGILALDEDGTFCSADYYLRLTGDGGRMLKGQIALTATRPTPPVVSGGGDTQAPSVPASLVVTNRTATSVTLSWAASTDNVGVASYQVNRGGTAAGTTAATTFTVTGLTPNTAYTFTVAARDAAGNTSAPSGGVSATTLPQTTAYVALRARANSRFVTAGAGQNLIANATTAGTAQQFERVNLAGGQIALRARSNGQYVCAENAGAAPLIANRAAVGPWETFTLVQNPNGSVSLRAQANNQYVCAENGGAAALIANRAAIGGWEQFDIVAV</sequence>
<dbReference type="InterPro" id="IPR013783">
    <property type="entry name" value="Ig-like_fold"/>
</dbReference>
<dbReference type="Gene3D" id="2.60.40.10">
    <property type="entry name" value="Immunoglobulins"/>
    <property type="match status" value="1"/>
</dbReference>
<dbReference type="RefSeq" id="WP_161478077.1">
    <property type="nucleotide sequence ID" value="NZ_WXEW01000001.1"/>
</dbReference>
<dbReference type="GO" id="GO:0007163">
    <property type="term" value="P:establishment or maintenance of cell polarity"/>
    <property type="evidence" value="ECO:0007669"/>
    <property type="project" value="TreeGrafter"/>
</dbReference>
<keyword evidence="1 6" id="KW-0732">Signal</keyword>
<feature type="chain" id="PRO_5028988841" evidence="6">
    <location>
        <begin position="37"/>
        <end position="644"/>
    </location>
</feature>
<dbReference type="AlphaFoldDB" id="A0A7C9N577"/>
<dbReference type="PANTHER" id="PTHR10551">
    <property type="entry name" value="FASCIN"/>
    <property type="match status" value="1"/>
</dbReference>
<dbReference type="InterPro" id="IPR003961">
    <property type="entry name" value="FN3_dom"/>
</dbReference>
<dbReference type="GO" id="GO:0051015">
    <property type="term" value="F:actin filament binding"/>
    <property type="evidence" value="ECO:0007669"/>
    <property type="project" value="InterPro"/>
</dbReference>
<keyword evidence="4" id="KW-0326">Glycosidase</keyword>
<organism evidence="8 9">
    <name type="scientific">Herbidospora solisilvae</name>
    <dbReference type="NCBI Taxonomy" id="2696284"/>
    <lineage>
        <taxon>Bacteria</taxon>
        <taxon>Bacillati</taxon>
        <taxon>Actinomycetota</taxon>
        <taxon>Actinomycetes</taxon>
        <taxon>Streptosporangiales</taxon>
        <taxon>Streptosporangiaceae</taxon>
        <taxon>Herbidospora</taxon>
    </lineage>
</organism>
<evidence type="ECO:0000256" key="5">
    <source>
        <dbReference type="ARBA" id="ARBA00023326"/>
    </source>
</evidence>
<dbReference type="InterPro" id="IPR010431">
    <property type="entry name" value="Fascin"/>
</dbReference>
<evidence type="ECO:0000256" key="6">
    <source>
        <dbReference type="SAM" id="SignalP"/>
    </source>
</evidence>
<evidence type="ECO:0000313" key="9">
    <source>
        <dbReference type="Proteomes" id="UP000479526"/>
    </source>
</evidence>
<protein>
    <submittedName>
        <fullName evidence="8">Xylosidase</fullName>
    </submittedName>
</protein>
<dbReference type="CDD" id="cd11576">
    <property type="entry name" value="GH99_GH71_like_2"/>
    <property type="match status" value="1"/>
</dbReference>
<dbReference type="InterPro" id="IPR008999">
    <property type="entry name" value="Actin-crosslinking"/>
</dbReference>
<dbReference type="Gene3D" id="2.80.10.50">
    <property type="match status" value="1"/>
</dbReference>
<dbReference type="SUPFAM" id="SSF49265">
    <property type="entry name" value="Fibronectin type III"/>
    <property type="match status" value="1"/>
</dbReference>
<gene>
    <name evidence="8" type="ORF">GT755_02710</name>
</gene>
<dbReference type="EMBL" id="WXEW01000001">
    <property type="protein sequence ID" value="NAS20593.1"/>
    <property type="molecule type" value="Genomic_DNA"/>
</dbReference>
<evidence type="ECO:0000256" key="1">
    <source>
        <dbReference type="ARBA" id="ARBA00022729"/>
    </source>
</evidence>
<dbReference type="GO" id="GO:0000272">
    <property type="term" value="P:polysaccharide catabolic process"/>
    <property type="evidence" value="ECO:0007669"/>
    <property type="project" value="UniProtKB-KW"/>
</dbReference>
<dbReference type="InterPro" id="IPR006311">
    <property type="entry name" value="TAT_signal"/>
</dbReference>
<proteinExistence type="predicted"/>
<dbReference type="CDD" id="cd00257">
    <property type="entry name" value="beta-trefoil_FSCN-like"/>
    <property type="match status" value="1"/>
</dbReference>
<evidence type="ECO:0000313" key="8">
    <source>
        <dbReference type="EMBL" id="NAS20593.1"/>
    </source>
</evidence>
<dbReference type="SMART" id="SM00060">
    <property type="entry name" value="FN3"/>
    <property type="match status" value="1"/>
</dbReference>
<dbReference type="Pfam" id="PF00041">
    <property type="entry name" value="fn3"/>
    <property type="match status" value="1"/>
</dbReference>
<dbReference type="GO" id="GO:0016798">
    <property type="term" value="F:hydrolase activity, acting on glycosyl bonds"/>
    <property type="evidence" value="ECO:0007669"/>
    <property type="project" value="UniProtKB-KW"/>
</dbReference>
<dbReference type="InterPro" id="IPR036116">
    <property type="entry name" value="FN3_sf"/>
</dbReference>
<dbReference type="GO" id="GO:0015629">
    <property type="term" value="C:actin cytoskeleton"/>
    <property type="evidence" value="ECO:0007669"/>
    <property type="project" value="TreeGrafter"/>
</dbReference>
<dbReference type="Proteomes" id="UP000479526">
    <property type="component" value="Unassembled WGS sequence"/>
</dbReference>
<feature type="signal peptide" evidence="6">
    <location>
        <begin position="1"/>
        <end position="36"/>
    </location>
</feature>
<dbReference type="Gene3D" id="3.20.20.80">
    <property type="entry name" value="Glycosidases"/>
    <property type="match status" value="1"/>
</dbReference>
<keyword evidence="9" id="KW-1185">Reference proteome</keyword>
<accession>A0A7C9N577</accession>
<dbReference type="PROSITE" id="PS50853">
    <property type="entry name" value="FN3"/>
    <property type="match status" value="1"/>
</dbReference>
<dbReference type="CDD" id="cd00063">
    <property type="entry name" value="FN3"/>
    <property type="match status" value="1"/>
</dbReference>